<accession>A0A6H9YYT3</accession>
<proteinExistence type="predicted"/>
<gene>
    <name evidence="3" type="ORF">F8566_02375</name>
</gene>
<dbReference type="Proteomes" id="UP000468735">
    <property type="component" value="Unassembled WGS sequence"/>
</dbReference>
<feature type="region of interest" description="Disordered" evidence="1">
    <location>
        <begin position="29"/>
        <end position="89"/>
    </location>
</feature>
<keyword evidence="2" id="KW-0732">Signal</keyword>
<feature type="compositionally biased region" description="Low complexity" evidence="1">
    <location>
        <begin position="56"/>
        <end position="88"/>
    </location>
</feature>
<dbReference type="EMBL" id="WBMT01000001">
    <property type="protein sequence ID" value="KAB2352544.1"/>
    <property type="molecule type" value="Genomic_DNA"/>
</dbReference>
<reference evidence="3 4" key="1">
    <citation type="submission" date="2019-09" db="EMBL/GenBank/DDBJ databases">
        <title>Actinomadura physcomitrii sp. nov., a novel actinomycete isolated from moss [Physcomitrium sphaericum (Ludw) Fuernr].</title>
        <authorList>
            <person name="Zhuang X."/>
            <person name="Liu C."/>
        </authorList>
    </citation>
    <scope>NUCLEOTIDE SEQUENCE [LARGE SCALE GENOMIC DNA]</scope>
    <source>
        <strain evidence="3 4">HMC1</strain>
    </source>
</reference>
<keyword evidence="4" id="KW-1185">Reference proteome</keyword>
<evidence type="ECO:0000313" key="4">
    <source>
        <dbReference type="Proteomes" id="UP000468735"/>
    </source>
</evidence>
<evidence type="ECO:0000256" key="2">
    <source>
        <dbReference type="SAM" id="SignalP"/>
    </source>
</evidence>
<feature type="signal peptide" evidence="2">
    <location>
        <begin position="1"/>
        <end position="25"/>
    </location>
</feature>
<evidence type="ECO:0000256" key="1">
    <source>
        <dbReference type="SAM" id="MobiDB-lite"/>
    </source>
</evidence>
<comment type="caution">
    <text evidence="3">The sequence shown here is derived from an EMBL/GenBank/DDBJ whole genome shotgun (WGS) entry which is preliminary data.</text>
</comment>
<sequence>MTFAVLVVAALAATTLQIAISSALTDDTDLLSRPVPRPPAMTGASNPEPVPPSSSPPEVSSASPTPSTVSPDRPTSPRPTVSRPSIPVTPLPVRFRDMLGKFRFAVDQGLAAHQIRDDVGVDLHNLIRGAFDDSGSGDPDLFRHHVAKLREKVGTRKREGAITPHRAAELKLILDQAGL</sequence>
<feature type="chain" id="PRO_5038496558" evidence="2">
    <location>
        <begin position="26"/>
        <end position="179"/>
    </location>
</feature>
<dbReference type="AlphaFoldDB" id="A0A6H9YYT3"/>
<protein>
    <submittedName>
        <fullName evidence="3">Uncharacterized protein</fullName>
    </submittedName>
</protein>
<dbReference type="RefSeq" id="WP_151557465.1">
    <property type="nucleotide sequence ID" value="NZ_WBMT01000001.1"/>
</dbReference>
<dbReference type="OrthoDB" id="3476580at2"/>
<evidence type="ECO:0000313" key="3">
    <source>
        <dbReference type="EMBL" id="KAB2352544.1"/>
    </source>
</evidence>
<organism evidence="3 4">
    <name type="scientific">Actinomadura rudentiformis</name>
    <dbReference type="NCBI Taxonomy" id="359158"/>
    <lineage>
        <taxon>Bacteria</taxon>
        <taxon>Bacillati</taxon>
        <taxon>Actinomycetota</taxon>
        <taxon>Actinomycetes</taxon>
        <taxon>Streptosporangiales</taxon>
        <taxon>Thermomonosporaceae</taxon>
        <taxon>Actinomadura</taxon>
    </lineage>
</organism>
<name>A0A6H9YYT3_9ACTN</name>